<protein>
    <submittedName>
        <fullName evidence="2">VOC family protein</fullName>
    </submittedName>
</protein>
<dbReference type="PANTHER" id="PTHR36110:SF4">
    <property type="entry name" value="RING-CLEAVING DIOXYGENASE MHQA-RELATED"/>
    <property type="match status" value="1"/>
</dbReference>
<dbReference type="RefSeq" id="WP_218602659.1">
    <property type="nucleotide sequence ID" value="NZ_JADQDJ010000076.1"/>
</dbReference>
<dbReference type="PANTHER" id="PTHR36110">
    <property type="entry name" value="RING-CLEAVING DIOXYGENASE MHQE-RELATED"/>
    <property type="match status" value="1"/>
</dbReference>
<dbReference type="InterPro" id="IPR004360">
    <property type="entry name" value="Glyas_Fos-R_dOase_dom"/>
</dbReference>
<reference evidence="2 3" key="1">
    <citation type="submission" date="2020-11" db="EMBL/GenBank/DDBJ databases">
        <title>Pseudonocardia abyssalis sp. nov. and Pseudonocardia oceani sp. nov., description and phylogenomic analysis of two novel actinomycetes isolated from the deep Southern Ocean.</title>
        <authorList>
            <person name="Parra J."/>
        </authorList>
    </citation>
    <scope>NUCLEOTIDE SEQUENCE [LARGE SCALE GENOMIC DNA]</scope>
    <source>
        <strain evidence="2 3">KRD-168</strain>
    </source>
</reference>
<keyword evidence="3" id="KW-1185">Reference proteome</keyword>
<organism evidence="2 3">
    <name type="scientific">Pseudonocardia abyssalis</name>
    <dbReference type="NCBI Taxonomy" id="2792008"/>
    <lineage>
        <taxon>Bacteria</taxon>
        <taxon>Bacillati</taxon>
        <taxon>Actinomycetota</taxon>
        <taxon>Actinomycetes</taxon>
        <taxon>Pseudonocardiales</taxon>
        <taxon>Pseudonocardiaceae</taxon>
        <taxon>Pseudonocardia</taxon>
    </lineage>
</organism>
<gene>
    <name evidence="2" type="ORF">I4I81_11920</name>
</gene>
<sequence length="165" mass="18125">MTAINFAGLNHLALVTDDMDKTVRFYRDVLGMPLVGTTGNRDENYPHRHYFLSIGRGASIAFFEWKDVELPARKDSGVPASGIQFDHVSISVDSDEDLENLRKRLTDSGADVSEVVDHGLLRSVYATDPNGISIEFSVPARDLDADPWFDDADPVPAVRETSSAG</sequence>
<evidence type="ECO:0000313" key="2">
    <source>
        <dbReference type="EMBL" id="MBW0134961.1"/>
    </source>
</evidence>
<evidence type="ECO:0000313" key="3">
    <source>
        <dbReference type="Proteomes" id="UP000694287"/>
    </source>
</evidence>
<dbReference type="Proteomes" id="UP000694287">
    <property type="component" value="Unassembled WGS sequence"/>
</dbReference>
<dbReference type="CDD" id="cd06587">
    <property type="entry name" value="VOC"/>
    <property type="match status" value="1"/>
</dbReference>
<dbReference type="InterPro" id="IPR052537">
    <property type="entry name" value="Extradiol_RC_dioxygenase"/>
</dbReference>
<accession>A0ABS6URS2</accession>
<dbReference type="InterPro" id="IPR037523">
    <property type="entry name" value="VOC_core"/>
</dbReference>
<dbReference type="Pfam" id="PF00903">
    <property type="entry name" value="Glyoxalase"/>
    <property type="match status" value="1"/>
</dbReference>
<comment type="caution">
    <text evidence="2">The sequence shown here is derived from an EMBL/GenBank/DDBJ whole genome shotgun (WGS) entry which is preliminary data.</text>
</comment>
<name>A0ABS6URS2_9PSEU</name>
<dbReference type="EMBL" id="JADQDK010000001">
    <property type="protein sequence ID" value="MBW0134961.1"/>
    <property type="molecule type" value="Genomic_DNA"/>
</dbReference>
<proteinExistence type="predicted"/>
<feature type="domain" description="VOC" evidence="1">
    <location>
        <begin position="8"/>
        <end position="139"/>
    </location>
</feature>
<evidence type="ECO:0000259" key="1">
    <source>
        <dbReference type="PROSITE" id="PS51819"/>
    </source>
</evidence>
<dbReference type="PROSITE" id="PS51819">
    <property type="entry name" value="VOC"/>
    <property type="match status" value="1"/>
</dbReference>